<reference evidence="2" key="1">
    <citation type="submission" date="2016-11" db="EMBL/GenBank/DDBJ databases">
        <authorList>
            <person name="Jaros S."/>
            <person name="Januszkiewicz K."/>
            <person name="Wedrychowicz H."/>
        </authorList>
    </citation>
    <scope>NUCLEOTIDE SEQUENCE [LARGE SCALE GENOMIC DNA]</scope>
    <source>
        <strain evidence="2">DSM 19729</strain>
    </source>
</reference>
<evidence type="ECO:0000313" key="2">
    <source>
        <dbReference type="EMBL" id="SHH39058.1"/>
    </source>
</evidence>
<dbReference type="EMBL" id="FQWO01000012">
    <property type="protein sequence ID" value="SHH39058.1"/>
    <property type="molecule type" value="Genomic_DNA"/>
</dbReference>
<organism evidence="2 3">
    <name type="scientific">Flavobacterium granuli</name>
    <dbReference type="NCBI Taxonomy" id="280093"/>
    <lineage>
        <taxon>Bacteria</taxon>
        <taxon>Pseudomonadati</taxon>
        <taxon>Bacteroidota</taxon>
        <taxon>Flavobacteriia</taxon>
        <taxon>Flavobacteriales</taxon>
        <taxon>Flavobacteriaceae</taxon>
        <taxon>Flavobacterium</taxon>
    </lineage>
</organism>
<protein>
    <submittedName>
        <fullName evidence="2">Uncharacterized protein</fullName>
    </submittedName>
</protein>
<evidence type="ECO:0000313" key="1">
    <source>
        <dbReference type="EMBL" id="PRZ21021.1"/>
    </source>
</evidence>
<gene>
    <name evidence="1" type="ORF">BC624_11037</name>
    <name evidence="2" type="ORF">SAMN05443373_11236</name>
</gene>
<keyword evidence="4" id="KW-1185">Reference proteome</keyword>
<evidence type="ECO:0000313" key="4">
    <source>
        <dbReference type="Proteomes" id="UP000237771"/>
    </source>
</evidence>
<dbReference type="AlphaFoldDB" id="A0A1M5SLD5"/>
<dbReference type="EMBL" id="PVUB01000010">
    <property type="protein sequence ID" value="PRZ21021.1"/>
    <property type="molecule type" value="Genomic_DNA"/>
</dbReference>
<dbReference type="Proteomes" id="UP000237771">
    <property type="component" value="Unassembled WGS sequence"/>
</dbReference>
<evidence type="ECO:0000313" key="3">
    <source>
        <dbReference type="Proteomes" id="UP000184384"/>
    </source>
</evidence>
<reference evidence="3" key="2">
    <citation type="submission" date="2016-11" db="EMBL/GenBank/DDBJ databases">
        <authorList>
            <person name="Varghese N."/>
            <person name="Submissions S."/>
        </authorList>
    </citation>
    <scope>NUCLEOTIDE SEQUENCE [LARGE SCALE GENOMIC DNA]</scope>
    <source>
        <strain evidence="3">DSM 19729</strain>
    </source>
</reference>
<proteinExistence type="predicted"/>
<sequence length="36" mass="4454">MSINLNWLQLKIIEYQNKIVNDEININEDMRITYDR</sequence>
<accession>A0A1M5SLD5</accession>
<name>A0A1M5SLD5_9FLAO</name>
<dbReference type="STRING" id="280093.SAMN05443373_11236"/>
<dbReference type="Proteomes" id="UP000184384">
    <property type="component" value="Unassembled WGS sequence"/>
</dbReference>
<reference evidence="1 4" key="3">
    <citation type="submission" date="2018-03" db="EMBL/GenBank/DDBJ databases">
        <title>Genomic Encyclopedia of Archaeal and Bacterial Type Strains, Phase II (KMG-II): from individual species to whole genera.</title>
        <authorList>
            <person name="Goeker M."/>
        </authorList>
    </citation>
    <scope>NUCLEOTIDE SEQUENCE [LARGE SCALE GENOMIC DNA]</scope>
    <source>
        <strain evidence="1 4">DSM 17797</strain>
    </source>
</reference>